<comment type="subcellular location">
    <subcellularLocation>
        <location evidence="1 15">Endoplasmic reticulum membrane</location>
        <topology evidence="1 15">Multi-pass membrane protein</topology>
    </subcellularLocation>
</comment>
<comment type="function">
    <text evidence="15">Transfers mannose from Dol-P-mannose to Ser or Thr residues on proteins.</text>
</comment>
<dbReference type="GO" id="GO:0004169">
    <property type="term" value="F:dolichyl-phosphate-mannose-protein mannosyltransferase activity"/>
    <property type="evidence" value="ECO:0007669"/>
    <property type="project" value="UniProtKB-UniRule"/>
</dbReference>
<keyword evidence="19" id="KW-1185">Reference proteome</keyword>
<dbReference type="InterPro" id="IPR036300">
    <property type="entry name" value="MIR_dom_sf"/>
</dbReference>
<dbReference type="InterPro" id="IPR003342">
    <property type="entry name" value="ArnT-like_N"/>
</dbReference>
<feature type="compositionally biased region" description="Basic and acidic residues" evidence="16">
    <location>
        <begin position="778"/>
        <end position="798"/>
    </location>
</feature>
<dbReference type="PANTHER" id="PTHR10050">
    <property type="entry name" value="DOLICHYL-PHOSPHATE-MANNOSE--PROTEIN MANNOSYLTRANSFERASE"/>
    <property type="match status" value="1"/>
</dbReference>
<dbReference type="OrthoDB" id="292747at2759"/>
<dbReference type="InterPro" id="IPR032421">
    <property type="entry name" value="PMT_4TMC"/>
</dbReference>
<evidence type="ECO:0000256" key="7">
    <source>
        <dbReference type="ARBA" id="ARBA00022692"/>
    </source>
</evidence>
<feature type="transmembrane region" description="Helical" evidence="15">
    <location>
        <begin position="644"/>
        <end position="661"/>
    </location>
</feature>
<dbReference type="Pfam" id="PF16192">
    <property type="entry name" value="PMT_4TMC"/>
    <property type="match status" value="1"/>
</dbReference>
<evidence type="ECO:0000256" key="8">
    <source>
        <dbReference type="ARBA" id="ARBA00022737"/>
    </source>
</evidence>
<keyword evidence="11 15" id="KW-0472">Membrane</keyword>
<feature type="transmembrane region" description="Helical" evidence="15">
    <location>
        <begin position="172"/>
        <end position="191"/>
    </location>
</feature>
<feature type="transmembrane region" description="Helical" evidence="15">
    <location>
        <begin position="699"/>
        <end position="720"/>
    </location>
</feature>
<dbReference type="FunFam" id="2.80.10.50:FF:000034">
    <property type="entry name" value="Dolichyl-phosphate-mannose-protein mannosyltransferase 1"/>
    <property type="match status" value="1"/>
</dbReference>
<dbReference type="SUPFAM" id="SSF82109">
    <property type="entry name" value="MIR domain"/>
    <property type="match status" value="1"/>
</dbReference>
<keyword evidence="8" id="KW-0677">Repeat</keyword>
<name>A0A9N8ZQA3_9GLOM</name>
<evidence type="ECO:0000256" key="6">
    <source>
        <dbReference type="ARBA" id="ARBA00022679"/>
    </source>
</evidence>
<dbReference type="InterPro" id="IPR016093">
    <property type="entry name" value="MIR_motif"/>
</dbReference>
<feature type="transmembrane region" description="Helical" evidence="15">
    <location>
        <begin position="61"/>
        <end position="79"/>
    </location>
</feature>
<evidence type="ECO:0000256" key="2">
    <source>
        <dbReference type="ARBA" id="ARBA00004922"/>
    </source>
</evidence>
<dbReference type="Gene3D" id="2.80.10.50">
    <property type="match status" value="1"/>
</dbReference>
<reference evidence="18" key="1">
    <citation type="submission" date="2021-06" db="EMBL/GenBank/DDBJ databases">
        <authorList>
            <person name="Kallberg Y."/>
            <person name="Tangrot J."/>
            <person name="Rosling A."/>
        </authorList>
    </citation>
    <scope>NUCLEOTIDE SEQUENCE</scope>
    <source>
        <strain evidence="18">UK204</strain>
    </source>
</reference>
<feature type="region of interest" description="Disordered" evidence="16">
    <location>
        <begin position="776"/>
        <end position="798"/>
    </location>
</feature>
<feature type="compositionally biased region" description="Basic and acidic residues" evidence="16">
    <location>
        <begin position="18"/>
        <end position="34"/>
    </location>
</feature>
<evidence type="ECO:0000259" key="17">
    <source>
        <dbReference type="PROSITE" id="PS50919"/>
    </source>
</evidence>
<feature type="transmembrane region" description="Helical" evidence="15">
    <location>
        <begin position="144"/>
        <end position="166"/>
    </location>
</feature>
<sequence>MAYKYSATDQIASNEASYGDKRSRKVKTDYKDSDSIYNSGKSENKDRRYSRSFISVGKKDLRNLAILILVAFIVRLYRIDQPTSVVFDEVHFGGFATKYIRGRFFMDVHPPLAKLLITLAGLLGGFDGSFDFKEIGKDYLEPKVPYVAMRLMPASLGIFLIPISYLTIKLSGFSSAASFLVATLIIFENGLVTQSRHILLDAPLVAFTGFTILMWVKFHNEQRRPFQFRWWVWMAMTGVGLGLTVSCKWVGLFTIAHIGVSTIKGLWDLLGDSRITLTQWAKHFFARAICLIVIPVSLYCLFFAIHFAILQRSGDGDGFMSSEFQHTLQGHGMQDMPIDVAFGSQISIKHVNTHGGYLHSHKHNYPGGSTQQQVTLYPHKDDNNFWVLQNQTDPEVSYNEIVPNWVRNGDIIRLEHIMTFKRLHSHDVRPPVTDVEFQNEVSAYGYQGFEGDANDFWRVEIAEHDKSDPESKERLRTLHTKFRLQHTITGCYLFSHSVKLPDWAYGQQEVTCIKGGSYPNTLWYIEANSHPKLPEDSEKVNYRRPGFFRKLIEINKVMWNTNSGLTESHPYDSHPSSWIFMRRGINFWGKEHRQIYLIGNPLTWWSSTFALFIFIVAKSVLILRAKRGYKDHLNSTIVHFDSNASFLFVGWFLHYFPFFLMKRQLFLHHYFPSLYYAILLIGIGFDLFTIRLKKRERYIAATIFLLAVIYFFSIFSPMAYGNPWIKSECQSAKWLNTWDFNCDQHFDTYDQFYNEDLKNVDQANIITKTEDSISLDDNNQKEPHNVSKDDSKLRNISK</sequence>
<dbReference type="EC" id="2.4.1.109" evidence="4 15"/>
<feature type="domain" description="MIR" evidence="17">
    <location>
        <begin position="472"/>
        <end position="528"/>
    </location>
</feature>
<evidence type="ECO:0000256" key="15">
    <source>
        <dbReference type="RuleBase" id="RU367007"/>
    </source>
</evidence>
<feature type="region of interest" description="Disordered" evidence="16">
    <location>
        <begin position="15"/>
        <end position="43"/>
    </location>
</feature>
<comment type="catalytic activity">
    <reaction evidence="13 15">
        <text>a di-trans,poly-cis-dolichyl beta-D-mannosyl phosphate + L-threonyl-[protein] = 3-O-(alpha-D-mannosyl)-L-threonyl-[protein] + a di-trans,poly-cis-dolichyl phosphate + H(+)</text>
        <dbReference type="Rhea" id="RHEA:53396"/>
        <dbReference type="Rhea" id="RHEA-COMP:11060"/>
        <dbReference type="Rhea" id="RHEA-COMP:13547"/>
        <dbReference type="Rhea" id="RHEA-COMP:19498"/>
        <dbReference type="Rhea" id="RHEA-COMP:19501"/>
        <dbReference type="ChEBI" id="CHEBI:15378"/>
        <dbReference type="ChEBI" id="CHEBI:30013"/>
        <dbReference type="ChEBI" id="CHEBI:57683"/>
        <dbReference type="ChEBI" id="CHEBI:58211"/>
        <dbReference type="ChEBI" id="CHEBI:137323"/>
        <dbReference type="EC" id="2.4.1.109"/>
    </reaction>
</comment>
<comment type="similarity">
    <text evidence="3 15">Belongs to the glycosyltransferase 39 family.</text>
</comment>
<dbReference type="Pfam" id="PF02366">
    <property type="entry name" value="PMT"/>
    <property type="match status" value="1"/>
</dbReference>
<dbReference type="EMBL" id="CAJVPQ010000704">
    <property type="protein sequence ID" value="CAG8504014.1"/>
    <property type="molecule type" value="Genomic_DNA"/>
</dbReference>
<feature type="domain" description="MIR" evidence="17">
    <location>
        <begin position="337"/>
        <end position="391"/>
    </location>
</feature>
<evidence type="ECO:0000313" key="19">
    <source>
        <dbReference type="Proteomes" id="UP000789570"/>
    </source>
</evidence>
<evidence type="ECO:0000256" key="16">
    <source>
        <dbReference type="SAM" id="MobiDB-lite"/>
    </source>
</evidence>
<comment type="catalytic activity">
    <reaction evidence="14 15">
        <text>a di-trans,poly-cis-dolichyl beta-D-mannosyl phosphate + L-seryl-[protein] = 3-O-(alpha-D-mannosyl)-L-seryl-[protein] + a di-trans,poly-cis-dolichyl phosphate + H(+)</text>
        <dbReference type="Rhea" id="RHEA:17377"/>
        <dbReference type="Rhea" id="RHEA-COMP:9863"/>
        <dbReference type="Rhea" id="RHEA-COMP:13546"/>
        <dbReference type="Rhea" id="RHEA-COMP:19498"/>
        <dbReference type="Rhea" id="RHEA-COMP:19501"/>
        <dbReference type="ChEBI" id="CHEBI:15378"/>
        <dbReference type="ChEBI" id="CHEBI:29999"/>
        <dbReference type="ChEBI" id="CHEBI:57683"/>
        <dbReference type="ChEBI" id="CHEBI:58211"/>
        <dbReference type="ChEBI" id="CHEBI:137321"/>
        <dbReference type="EC" id="2.4.1.109"/>
    </reaction>
</comment>
<dbReference type="InterPro" id="IPR027005">
    <property type="entry name" value="PMT-like"/>
</dbReference>
<protein>
    <recommendedName>
        <fullName evidence="4 15">Dolichyl-phosphate-mannose--protein mannosyltransferase</fullName>
        <ecNumber evidence="4 15">2.4.1.109</ecNumber>
    </recommendedName>
</protein>
<dbReference type="AlphaFoldDB" id="A0A9N8ZQA3"/>
<evidence type="ECO:0000256" key="3">
    <source>
        <dbReference type="ARBA" id="ARBA00007222"/>
    </source>
</evidence>
<dbReference type="Proteomes" id="UP000789570">
    <property type="component" value="Unassembled WGS sequence"/>
</dbReference>
<keyword evidence="5 15" id="KW-0328">Glycosyltransferase</keyword>
<feature type="transmembrane region" description="Helical" evidence="15">
    <location>
        <begin position="602"/>
        <end position="623"/>
    </location>
</feature>
<dbReference type="SMART" id="SM00472">
    <property type="entry name" value="MIR"/>
    <property type="match status" value="3"/>
</dbReference>
<keyword evidence="10 15" id="KW-1133">Transmembrane helix</keyword>
<feature type="domain" description="MIR" evidence="17">
    <location>
        <begin position="403"/>
        <end position="462"/>
    </location>
</feature>
<evidence type="ECO:0000256" key="12">
    <source>
        <dbReference type="ARBA" id="ARBA00023180"/>
    </source>
</evidence>
<evidence type="ECO:0000256" key="13">
    <source>
        <dbReference type="ARBA" id="ARBA00045085"/>
    </source>
</evidence>
<keyword evidence="12" id="KW-0325">Glycoprotein</keyword>
<feature type="transmembrane region" description="Helical" evidence="15">
    <location>
        <begin position="673"/>
        <end position="692"/>
    </location>
</feature>
<keyword evidence="6 15" id="KW-0808">Transferase</keyword>
<accession>A0A9N8ZQA3</accession>
<evidence type="ECO:0000256" key="14">
    <source>
        <dbReference type="ARBA" id="ARBA00045102"/>
    </source>
</evidence>
<gene>
    <name evidence="18" type="ORF">FCALED_LOCUS3853</name>
</gene>
<evidence type="ECO:0000256" key="1">
    <source>
        <dbReference type="ARBA" id="ARBA00004477"/>
    </source>
</evidence>
<proteinExistence type="inferred from homology"/>
<dbReference type="CDD" id="cd23283">
    <property type="entry name" value="beta-trefoil_MIR_PMT1-like"/>
    <property type="match status" value="1"/>
</dbReference>
<comment type="caution">
    <text evidence="18">The sequence shown here is derived from an EMBL/GenBank/DDBJ whole genome shotgun (WGS) entry which is preliminary data.</text>
</comment>
<feature type="transmembrane region" description="Helical" evidence="15">
    <location>
        <begin position="284"/>
        <end position="309"/>
    </location>
</feature>
<organism evidence="18 19">
    <name type="scientific">Funneliformis caledonium</name>
    <dbReference type="NCBI Taxonomy" id="1117310"/>
    <lineage>
        <taxon>Eukaryota</taxon>
        <taxon>Fungi</taxon>
        <taxon>Fungi incertae sedis</taxon>
        <taxon>Mucoromycota</taxon>
        <taxon>Glomeromycotina</taxon>
        <taxon>Glomeromycetes</taxon>
        <taxon>Glomerales</taxon>
        <taxon>Glomeraceae</taxon>
        <taxon>Funneliformis</taxon>
    </lineage>
</organism>
<dbReference type="GO" id="GO:0031502">
    <property type="term" value="C:dolichyl-phosphate-mannose-protein mannosyltransferase complex"/>
    <property type="evidence" value="ECO:0007669"/>
    <property type="project" value="UniProtKB-ARBA"/>
</dbReference>
<evidence type="ECO:0000256" key="4">
    <source>
        <dbReference type="ARBA" id="ARBA00012839"/>
    </source>
</evidence>
<evidence type="ECO:0000256" key="5">
    <source>
        <dbReference type="ARBA" id="ARBA00022676"/>
    </source>
</evidence>
<dbReference type="PANTHER" id="PTHR10050:SF50">
    <property type="entry name" value="DOLICHYL-PHOSPHATE-MANNOSE--PROTEIN MANNOSYLTRANSFERASE 1-RELATED"/>
    <property type="match status" value="1"/>
</dbReference>
<evidence type="ECO:0000256" key="9">
    <source>
        <dbReference type="ARBA" id="ARBA00022824"/>
    </source>
</evidence>
<evidence type="ECO:0000256" key="11">
    <source>
        <dbReference type="ARBA" id="ARBA00023136"/>
    </source>
</evidence>
<dbReference type="PROSITE" id="PS50919">
    <property type="entry name" value="MIR"/>
    <property type="match status" value="3"/>
</dbReference>
<feature type="transmembrane region" description="Helical" evidence="15">
    <location>
        <begin position="112"/>
        <end position="132"/>
    </location>
</feature>
<keyword evidence="9 15" id="KW-0256">Endoplasmic reticulum</keyword>
<dbReference type="Pfam" id="PF02815">
    <property type="entry name" value="MIR"/>
    <property type="match status" value="1"/>
</dbReference>
<evidence type="ECO:0000256" key="10">
    <source>
        <dbReference type="ARBA" id="ARBA00022989"/>
    </source>
</evidence>
<evidence type="ECO:0000313" key="18">
    <source>
        <dbReference type="EMBL" id="CAG8504014.1"/>
    </source>
</evidence>
<comment type="pathway">
    <text evidence="2 15">Protein modification; protein glycosylation.</text>
</comment>
<feature type="transmembrane region" description="Helical" evidence="15">
    <location>
        <begin position="230"/>
        <end position="263"/>
    </location>
</feature>
<keyword evidence="7 15" id="KW-0812">Transmembrane</keyword>
<feature type="transmembrane region" description="Helical" evidence="15">
    <location>
        <begin position="198"/>
        <end position="218"/>
    </location>
</feature>